<protein>
    <recommendedName>
        <fullName evidence="6">Acyl-CoA dehydrogenase</fullName>
    </recommendedName>
</protein>
<dbReference type="OrthoDB" id="8250967at2"/>
<dbReference type="Gene3D" id="1.10.540.10">
    <property type="entry name" value="Acyl-CoA dehydrogenase/oxidase, N-terminal domain"/>
    <property type="match status" value="1"/>
</dbReference>
<dbReference type="InterPro" id="IPR009100">
    <property type="entry name" value="AcylCoA_DH/oxidase_NM_dom_sf"/>
</dbReference>
<evidence type="ECO:0000313" key="4">
    <source>
        <dbReference type="EMBL" id="PPQ31384.1"/>
    </source>
</evidence>
<sequence length="399" mass="43274">MNDLADTASAMDLSGAACIARARGLISSLQAAADRIEAGNELPPDVLEAMHAARMFRLLLPRSLGGAELRPVDYIQCVEAIAQGDASVAWCMNQGGGCAMAAAYLAPSVAREVFGDARDVLAWGQGPGAKAIRSDGGWRVSGSWTFASGSRHATWLGAHAPCFEADGTPVRHPDGRPWERTMLFRRELAQIDDVWDVMGLRGTGSDTYTIRDLFVDDAHSLTRESPAERRETGTLYAFQAMQLYAAGFASVALGVSRAMLDAFVDLAKTKSQAWSKDPLRDDQAVQSIIGYADASWKAARAGLHTAMTDAWVQVSQSGGLALESRIAIRESSTYAIHASRDLCHQIFHEAGSTAIFAKAPFERRLRDINSVSQQAQGRRTHFEAIGQYLLGMRPDTRWL</sequence>
<dbReference type="RefSeq" id="WP_104520093.1">
    <property type="nucleotide sequence ID" value="NZ_NHRY01000190.1"/>
</dbReference>
<dbReference type="Proteomes" id="UP000239724">
    <property type="component" value="Unassembled WGS sequence"/>
</dbReference>
<comment type="caution">
    <text evidence="4">The sequence shown here is derived from an EMBL/GenBank/DDBJ whole genome shotgun (WGS) entry which is preliminary data.</text>
</comment>
<evidence type="ECO:0000256" key="1">
    <source>
        <dbReference type="ARBA" id="ARBA00023002"/>
    </source>
</evidence>
<reference evidence="4 5" key="1">
    <citation type="journal article" date="2018" name="Arch. Microbiol.">
        <title>New insights into the metabolic potential of the phototrophic purple bacterium Rhodopila globiformis DSM 161(T) from its draft genome sequence and evidence for a vanadium-dependent nitrogenase.</title>
        <authorList>
            <person name="Imhoff J.F."/>
            <person name="Rahn T."/>
            <person name="Kunzel S."/>
            <person name="Neulinger S.C."/>
        </authorList>
    </citation>
    <scope>NUCLEOTIDE SEQUENCE [LARGE SCALE GENOMIC DNA]</scope>
    <source>
        <strain evidence="4 5">DSM 161</strain>
    </source>
</reference>
<dbReference type="Pfam" id="PF08028">
    <property type="entry name" value="Acyl-CoA_dh_2"/>
    <property type="match status" value="1"/>
</dbReference>
<dbReference type="EMBL" id="NHRY01000190">
    <property type="protein sequence ID" value="PPQ31384.1"/>
    <property type="molecule type" value="Genomic_DNA"/>
</dbReference>
<gene>
    <name evidence="4" type="ORF">CCS01_17390</name>
</gene>
<keyword evidence="5" id="KW-1185">Reference proteome</keyword>
<dbReference type="GO" id="GO:0003995">
    <property type="term" value="F:acyl-CoA dehydrogenase activity"/>
    <property type="evidence" value="ECO:0007669"/>
    <property type="project" value="TreeGrafter"/>
</dbReference>
<feature type="domain" description="Acyl-CoA dehydrogenase/oxidase N-terminal" evidence="2">
    <location>
        <begin position="30"/>
        <end position="100"/>
    </location>
</feature>
<feature type="domain" description="Acyl-CoA dehydrogenase C-terminal" evidence="3">
    <location>
        <begin position="247"/>
        <end position="372"/>
    </location>
</feature>
<dbReference type="Pfam" id="PF02771">
    <property type="entry name" value="Acyl-CoA_dh_N"/>
    <property type="match status" value="1"/>
</dbReference>
<dbReference type="GO" id="GO:0050660">
    <property type="term" value="F:flavin adenine dinucleotide binding"/>
    <property type="evidence" value="ECO:0007669"/>
    <property type="project" value="InterPro"/>
</dbReference>
<accession>A0A2S6N9U9</accession>
<evidence type="ECO:0008006" key="6">
    <source>
        <dbReference type="Google" id="ProtNLM"/>
    </source>
</evidence>
<dbReference type="InterPro" id="IPR046373">
    <property type="entry name" value="Acyl-CoA_Oxase/DH_mid-dom_sf"/>
</dbReference>
<dbReference type="InterPro" id="IPR037069">
    <property type="entry name" value="AcylCoA_DH/ox_N_sf"/>
</dbReference>
<keyword evidence="1" id="KW-0560">Oxidoreductase</keyword>
<dbReference type="SUPFAM" id="SSF47203">
    <property type="entry name" value="Acyl-CoA dehydrogenase C-terminal domain-like"/>
    <property type="match status" value="1"/>
</dbReference>
<dbReference type="Gene3D" id="1.20.140.10">
    <property type="entry name" value="Butyryl-CoA Dehydrogenase, subunit A, domain 3"/>
    <property type="match status" value="1"/>
</dbReference>
<dbReference type="InterPro" id="IPR036250">
    <property type="entry name" value="AcylCo_DH-like_C"/>
</dbReference>
<evidence type="ECO:0000259" key="3">
    <source>
        <dbReference type="Pfam" id="PF08028"/>
    </source>
</evidence>
<dbReference type="SUPFAM" id="SSF56645">
    <property type="entry name" value="Acyl-CoA dehydrogenase NM domain-like"/>
    <property type="match status" value="1"/>
</dbReference>
<name>A0A2S6N9U9_RHOGL</name>
<dbReference type="PANTHER" id="PTHR43884">
    <property type="entry name" value="ACYL-COA DEHYDROGENASE"/>
    <property type="match status" value="1"/>
</dbReference>
<evidence type="ECO:0000259" key="2">
    <source>
        <dbReference type="Pfam" id="PF02771"/>
    </source>
</evidence>
<dbReference type="InterPro" id="IPR013786">
    <property type="entry name" value="AcylCoA_DH/ox_N"/>
</dbReference>
<evidence type="ECO:0000313" key="5">
    <source>
        <dbReference type="Proteomes" id="UP000239724"/>
    </source>
</evidence>
<dbReference type="AlphaFoldDB" id="A0A2S6N9U9"/>
<dbReference type="PIRSF" id="PIRSF016578">
    <property type="entry name" value="HsaA"/>
    <property type="match status" value="1"/>
</dbReference>
<proteinExistence type="predicted"/>
<organism evidence="4 5">
    <name type="scientific">Rhodopila globiformis</name>
    <name type="common">Rhodopseudomonas globiformis</name>
    <dbReference type="NCBI Taxonomy" id="1071"/>
    <lineage>
        <taxon>Bacteria</taxon>
        <taxon>Pseudomonadati</taxon>
        <taxon>Pseudomonadota</taxon>
        <taxon>Alphaproteobacteria</taxon>
        <taxon>Acetobacterales</taxon>
        <taxon>Acetobacteraceae</taxon>
        <taxon>Rhodopila</taxon>
    </lineage>
</organism>
<dbReference type="Gene3D" id="2.40.110.10">
    <property type="entry name" value="Butyryl-CoA Dehydrogenase, subunit A, domain 2"/>
    <property type="match status" value="1"/>
</dbReference>
<dbReference type="PANTHER" id="PTHR43884:SF12">
    <property type="entry name" value="ISOVALERYL-COA DEHYDROGENASE, MITOCHONDRIAL-RELATED"/>
    <property type="match status" value="1"/>
</dbReference>
<dbReference type="InterPro" id="IPR013107">
    <property type="entry name" value="Acyl-CoA_DH_C"/>
</dbReference>